<dbReference type="InterPro" id="IPR000082">
    <property type="entry name" value="SEA_dom"/>
</dbReference>
<dbReference type="RefSeq" id="XP_028307961.1">
    <property type="nucleotide sequence ID" value="XM_028452160.1"/>
</dbReference>
<dbReference type="PROSITE" id="PS01180">
    <property type="entry name" value="CUB"/>
    <property type="match status" value="2"/>
</dbReference>
<dbReference type="GO" id="GO:0006508">
    <property type="term" value="P:proteolysis"/>
    <property type="evidence" value="ECO:0007669"/>
    <property type="project" value="UniProtKB-KW"/>
</dbReference>
<dbReference type="InterPro" id="IPR033116">
    <property type="entry name" value="TRYPSIN_SER"/>
</dbReference>
<dbReference type="FunFam" id="2.40.10.10:FF:000003">
    <property type="entry name" value="Transmembrane serine protease 3"/>
    <property type="match status" value="1"/>
</dbReference>
<dbReference type="PRINTS" id="PR00722">
    <property type="entry name" value="CHYMOTRYPSIN"/>
</dbReference>
<feature type="domain" description="CUB" evidence="13">
    <location>
        <begin position="215"/>
        <end position="329"/>
    </location>
</feature>
<dbReference type="PROSITE" id="PS00135">
    <property type="entry name" value="TRYPSIN_SER"/>
    <property type="match status" value="1"/>
</dbReference>
<organism evidence="16 17">
    <name type="scientific">Gouania willdenowi</name>
    <name type="common">Blunt-snouted clingfish</name>
    <name type="synonym">Lepadogaster willdenowi</name>
    <dbReference type="NCBI Taxonomy" id="441366"/>
    <lineage>
        <taxon>Eukaryota</taxon>
        <taxon>Metazoa</taxon>
        <taxon>Chordata</taxon>
        <taxon>Craniata</taxon>
        <taxon>Vertebrata</taxon>
        <taxon>Euteleostomi</taxon>
        <taxon>Actinopterygii</taxon>
        <taxon>Neopterygii</taxon>
        <taxon>Teleostei</taxon>
        <taxon>Neoteleostei</taxon>
        <taxon>Acanthomorphata</taxon>
        <taxon>Ovalentaria</taxon>
        <taxon>Blenniimorphae</taxon>
        <taxon>Blenniiformes</taxon>
        <taxon>Gobiesocoidei</taxon>
        <taxon>Gobiesocidae</taxon>
        <taxon>Gobiesocinae</taxon>
        <taxon>Gouania</taxon>
    </lineage>
</organism>
<dbReference type="InterPro" id="IPR036055">
    <property type="entry name" value="LDL_receptor-like_sf"/>
</dbReference>
<dbReference type="CTD" id="3750"/>
<evidence type="ECO:0000259" key="13">
    <source>
        <dbReference type="PROSITE" id="PS01180"/>
    </source>
</evidence>
<evidence type="ECO:0000256" key="7">
    <source>
        <dbReference type="ARBA" id="ARBA00022989"/>
    </source>
</evidence>
<dbReference type="Pfam" id="PF01390">
    <property type="entry name" value="SEA"/>
    <property type="match status" value="1"/>
</dbReference>
<feature type="disulfide bond" evidence="10">
    <location>
        <begin position="452"/>
        <end position="464"/>
    </location>
</feature>
<dbReference type="InterPro" id="IPR000859">
    <property type="entry name" value="CUB_dom"/>
</dbReference>
<feature type="domain" description="CUB" evidence="13">
    <location>
        <begin position="336"/>
        <end position="441"/>
    </location>
</feature>
<dbReference type="SMART" id="SM00042">
    <property type="entry name" value="CUB"/>
    <property type="match status" value="2"/>
</dbReference>
<name>A0A8C5EK54_GOUWI</name>
<comment type="caution">
    <text evidence="10">Lacks conserved residue(s) required for the propagation of feature annotation.</text>
</comment>
<dbReference type="InterPro" id="IPR043504">
    <property type="entry name" value="Peptidase_S1_PA_chymotrypsin"/>
</dbReference>
<keyword evidence="8 12" id="KW-0472">Membrane</keyword>
<evidence type="ECO:0000256" key="11">
    <source>
        <dbReference type="RuleBase" id="RU363034"/>
    </source>
</evidence>
<keyword evidence="9 10" id="KW-1015">Disulfide bond</keyword>
<keyword evidence="3 12" id="KW-0812">Transmembrane</keyword>
<evidence type="ECO:0000313" key="17">
    <source>
        <dbReference type="Proteomes" id="UP000694680"/>
    </source>
</evidence>
<evidence type="ECO:0000313" key="16">
    <source>
        <dbReference type="Ensembl" id="ENSGWIP00000022695.1"/>
    </source>
</evidence>
<dbReference type="SUPFAM" id="SSF49854">
    <property type="entry name" value="Spermadhesin, CUB domain"/>
    <property type="match status" value="2"/>
</dbReference>
<evidence type="ECO:0000256" key="1">
    <source>
        <dbReference type="ARBA" id="ARBA00004606"/>
    </source>
</evidence>
<dbReference type="Gene3D" id="2.60.120.290">
    <property type="entry name" value="Spermadhesin, CUB domain"/>
    <property type="match status" value="2"/>
</dbReference>
<dbReference type="Pfam" id="PF00057">
    <property type="entry name" value="Ldl_recept_a"/>
    <property type="match status" value="1"/>
</dbReference>
<dbReference type="PROSITE" id="PS50024">
    <property type="entry name" value="SEA"/>
    <property type="match status" value="1"/>
</dbReference>
<reference evidence="16" key="1">
    <citation type="submission" date="2020-06" db="EMBL/GenBank/DDBJ databases">
        <authorList>
            <consortium name="Wellcome Sanger Institute Data Sharing"/>
        </authorList>
    </citation>
    <scope>NUCLEOTIDE SEQUENCE [LARGE SCALE GENOMIC DNA]</scope>
</reference>
<dbReference type="InterPro" id="IPR018114">
    <property type="entry name" value="TRYPSIN_HIS"/>
</dbReference>
<keyword evidence="17" id="KW-1185">Reference proteome</keyword>
<dbReference type="Pfam" id="PF00089">
    <property type="entry name" value="Trypsin"/>
    <property type="match status" value="1"/>
</dbReference>
<dbReference type="SMART" id="SM00192">
    <property type="entry name" value="LDLa"/>
    <property type="match status" value="1"/>
</dbReference>
<evidence type="ECO:0000256" key="8">
    <source>
        <dbReference type="ARBA" id="ARBA00023136"/>
    </source>
</evidence>
<keyword evidence="4 11" id="KW-0378">Hydrolase</keyword>
<feature type="disulfide bond" evidence="10">
    <location>
        <begin position="472"/>
        <end position="487"/>
    </location>
</feature>
<sequence length="738" mass="81979">MDQMDSEQRFRPRHEADLDPSLLFLPASDPQVEKKHGLSRRRKVFVGVALLLTAVALSLLTGLLVWHLHLRDGTKVTKVYVGSMTISNQNFLLQYEDPTSAEFIQLSELVSTQLKVIYSENSVLDKYFTHCSVQTFSDGGTDVMAFYQSEFDAPLSQQQSVDDALRSVENSLTPSQTQRGQMGRLMRPSTDIRVYRLMSAAVDPRLSRTSLHDRKSFDVHVSHADQLASPGFPDSSYPPGVLLQWRLRADPFHRVRLDFGSLVLEDDCEQDFIRLYDSLVPSERHLLTERCGSAQKSLSFLSSGNVMLLVLLTSEDRNFPGFIANYSQTPLLDSDCGGTLTADRANFSSPFFPSFYPPAVSCVWNIQVSEGKLVKVEFHRFSVGIRSELCPNDYVEVDGQRLCGDSLKNSTIISKSNAVTIRFTSDTSFVHQGFIAEYRTLVSTQPHLLQLCSEFSFLCGDGVCVRKDNPQCDGHVDCEDGTDEEHCECGVRPYLSSKIVGGQDSREGEWPWQVSLVVRGMGHVCGASVLSDQWLLTAAHCVQDSAGIRFSQADQWEALLGMHMQGHTDKWTVRRGVRRIVAHPRYNAVTFQHDIAVMELDANVTLNQRVWPICLPTSANHERPGTHAWISGWGSTKEGGFRASVLQKATVQIINSTQCSKLMSDDVTDHMMCAGTLQGGVDACQGDSGGPLSVTGSGGRFFQVGVVSWGDGCGRKNKAGVYTRVSKYRRWIKEQSGV</sequence>
<dbReference type="GO" id="GO:0009566">
    <property type="term" value="P:fertilization"/>
    <property type="evidence" value="ECO:0007669"/>
    <property type="project" value="UniProtKB-ARBA"/>
</dbReference>
<comment type="subcellular location">
    <subcellularLocation>
        <location evidence="1">Membrane</location>
        <topology evidence="1">Single-pass type II membrane protein</topology>
    </subcellularLocation>
</comment>
<feature type="domain" description="Peptidase S1" evidence="15">
    <location>
        <begin position="499"/>
        <end position="737"/>
    </location>
</feature>
<reference evidence="16" key="2">
    <citation type="submission" date="2025-08" db="UniProtKB">
        <authorList>
            <consortium name="Ensembl"/>
        </authorList>
    </citation>
    <scope>IDENTIFICATION</scope>
</reference>
<keyword evidence="2 11" id="KW-0645">Protease</keyword>
<evidence type="ECO:0000256" key="2">
    <source>
        <dbReference type="ARBA" id="ARBA00022670"/>
    </source>
</evidence>
<dbReference type="AlphaFoldDB" id="A0A8C5EK54"/>
<evidence type="ECO:0000256" key="9">
    <source>
        <dbReference type="ARBA" id="ARBA00023157"/>
    </source>
</evidence>
<dbReference type="InterPro" id="IPR036364">
    <property type="entry name" value="SEA_dom_sf"/>
</dbReference>
<dbReference type="PANTHER" id="PTHR24252">
    <property type="entry name" value="ACROSIN-RELATED"/>
    <property type="match status" value="1"/>
</dbReference>
<evidence type="ECO:0000259" key="14">
    <source>
        <dbReference type="PROSITE" id="PS50024"/>
    </source>
</evidence>
<reference evidence="16" key="3">
    <citation type="submission" date="2025-09" db="UniProtKB">
        <authorList>
            <consortium name="Ensembl"/>
        </authorList>
    </citation>
    <scope>IDENTIFICATION</scope>
</reference>
<keyword evidence="6" id="KW-0735">Signal-anchor</keyword>
<evidence type="ECO:0000256" key="4">
    <source>
        <dbReference type="ARBA" id="ARBA00022801"/>
    </source>
</evidence>
<dbReference type="GO" id="GO:0004252">
    <property type="term" value="F:serine-type endopeptidase activity"/>
    <property type="evidence" value="ECO:0007669"/>
    <property type="project" value="InterPro"/>
</dbReference>
<dbReference type="CDD" id="cd00041">
    <property type="entry name" value="CUB"/>
    <property type="match status" value="2"/>
</dbReference>
<dbReference type="CDD" id="cd00190">
    <property type="entry name" value="Tryp_SPc"/>
    <property type="match status" value="1"/>
</dbReference>
<evidence type="ECO:0000256" key="6">
    <source>
        <dbReference type="ARBA" id="ARBA00022968"/>
    </source>
</evidence>
<dbReference type="CDD" id="cd00112">
    <property type="entry name" value="LDLa"/>
    <property type="match status" value="1"/>
</dbReference>
<dbReference type="InterPro" id="IPR001314">
    <property type="entry name" value="Peptidase_S1A"/>
</dbReference>
<evidence type="ECO:0000256" key="12">
    <source>
        <dbReference type="SAM" id="Phobius"/>
    </source>
</evidence>
<gene>
    <name evidence="16" type="primary">kcnd1</name>
</gene>
<dbReference type="Gene3D" id="3.30.70.960">
    <property type="entry name" value="SEA domain"/>
    <property type="match status" value="1"/>
</dbReference>
<dbReference type="Ensembl" id="ENSGWIT00000024871.1">
    <property type="protein sequence ID" value="ENSGWIP00000022695.1"/>
    <property type="gene ID" value="ENSGWIG00000012148.1"/>
</dbReference>
<dbReference type="PROSITE" id="PS50068">
    <property type="entry name" value="LDLRA_2"/>
    <property type="match status" value="1"/>
</dbReference>
<dbReference type="Gene3D" id="4.10.400.10">
    <property type="entry name" value="Low-density Lipoprotein Receptor"/>
    <property type="match status" value="1"/>
</dbReference>
<dbReference type="GO" id="GO:0016020">
    <property type="term" value="C:membrane"/>
    <property type="evidence" value="ECO:0007669"/>
    <property type="project" value="UniProtKB-SubCell"/>
</dbReference>
<dbReference type="PANTHER" id="PTHR24252:SF17">
    <property type="entry name" value="SUPPRESSOR OF TUMORIGENICITY 14 PROTEIN HOMOLOG-RELATED"/>
    <property type="match status" value="1"/>
</dbReference>
<dbReference type="Gene3D" id="2.40.10.10">
    <property type="entry name" value="Trypsin-like serine proteases"/>
    <property type="match status" value="2"/>
</dbReference>
<dbReference type="FunFam" id="2.60.120.290:FF:000005">
    <property type="entry name" value="Procollagen C-endopeptidase enhancer 1"/>
    <property type="match status" value="1"/>
</dbReference>
<dbReference type="Proteomes" id="UP000694680">
    <property type="component" value="Chromosome 7"/>
</dbReference>
<dbReference type="PROSITE" id="PS50240">
    <property type="entry name" value="TRYPSIN_DOM"/>
    <property type="match status" value="1"/>
</dbReference>
<evidence type="ECO:0000259" key="15">
    <source>
        <dbReference type="PROSITE" id="PS50240"/>
    </source>
</evidence>
<dbReference type="SUPFAM" id="SSF82671">
    <property type="entry name" value="SEA domain"/>
    <property type="match status" value="1"/>
</dbReference>
<evidence type="ECO:0000256" key="3">
    <source>
        <dbReference type="ARBA" id="ARBA00022692"/>
    </source>
</evidence>
<dbReference type="Pfam" id="PF00431">
    <property type="entry name" value="CUB"/>
    <property type="match status" value="2"/>
</dbReference>
<dbReference type="InterPro" id="IPR002172">
    <property type="entry name" value="LDrepeatLR_classA_rpt"/>
</dbReference>
<dbReference type="PROSITE" id="PS00134">
    <property type="entry name" value="TRYPSIN_HIS"/>
    <property type="match status" value="1"/>
</dbReference>
<dbReference type="SMART" id="SM00020">
    <property type="entry name" value="Tryp_SPc"/>
    <property type="match status" value="1"/>
</dbReference>
<evidence type="ECO:0000256" key="5">
    <source>
        <dbReference type="ARBA" id="ARBA00022825"/>
    </source>
</evidence>
<evidence type="ECO:0000256" key="10">
    <source>
        <dbReference type="PROSITE-ProRule" id="PRU00124"/>
    </source>
</evidence>
<accession>A0A8C5EK54</accession>
<feature type="domain" description="SEA" evidence="14">
    <location>
        <begin position="76"/>
        <end position="197"/>
    </location>
</feature>
<keyword evidence="7 12" id="KW-1133">Transmembrane helix</keyword>
<proteinExistence type="predicted"/>
<dbReference type="GeneID" id="114466596"/>
<protein>
    <submittedName>
        <fullName evidence="16">Uncharacterized protein</fullName>
    </submittedName>
</protein>
<feature type="transmembrane region" description="Helical" evidence="12">
    <location>
        <begin position="44"/>
        <end position="68"/>
    </location>
</feature>
<dbReference type="InterPro" id="IPR009003">
    <property type="entry name" value="Peptidase_S1_PA"/>
</dbReference>
<dbReference type="SUPFAM" id="SSF50494">
    <property type="entry name" value="Trypsin-like serine proteases"/>
    <property type="match status" value="1"/>
</dbReference>
<dbReference type="InterPro" id="IPR035914">
    <property type="entry name" value="Sperma_CUB_dom_sf"/>
</dbReference>
<dbReference type="InterPro" id="IPR001254">
    <property type="entry name" value="Trypsin_dom"/>
</dbReference>
<keyword evidence="5 11" id="KW-0720">Serine protease</keyword>